<dbReference type="AlphaFoldDB" id="A0A832YXH0"/>
<evidence type="ECO:0000256" key="5">
    <source>
        <dbReference type="ARBA" id="ARBA00022576"/>
    </source>
</evidence>
<dbReference type="PANTHER" id="PTHR43643:SF6">
    <property type="entry name" value="HISTIDINOL-PHOSPHATE AMINOTRANSFERASE"/>
    <property type="match status" value="1"/>
</dbReference>
<keyword evidence="8 11" id="KW-0663">Pyridoxal phosphate</keyword>
<dbReference type="GO" id="GO:0000105">
    <property type="term" value="P:L-histidine biosynthetic process"/>
    <property type="evidence" value="ECO:0007669"/>
    <property type="project" value="UniProtKB-KW"/>
</dbReference>
<dbReference type="SUPFAM" id="SSF53383">
    <property type="entry name" value="PLP-dependent transferases"/>
    <property type="match status" value="1"/>
</dbReference>
<keyword evidence="6" id="KW-0028">Amino-acid biosynthesis</keyword>
<sequence>MSIRLHLNESPYPPTPRVGEYLARYIGVLNRYESVELKEELLRELANYVGIDRDYISLYPGSSAAIIALLKYVKRNNLRFLTTFPGFHGINEFAELENVTVYYHALTPKSFELDLDRLLREVDKQTVVYIANPNNPTSNILLHDEDSVKRLCEKASLVVIDEAYYEFSGITFTKLLRCSLCENLVIIRTFSKAFALAGARIGYVISSPKLLSELDRCRPLFDIAIPSMAAALAALRDRDYMFKLVNVIKYLRDKLRSEVENLGLYVLPSATNFLFIELPLPGYVVAEKLRSMNILIKTYSDPGIENYIRVSVGSEEENKLFVESLKEVLASSK</sequence>
<evidence type="ECO:0000256" key="4">
    <source>
        <dbReference type="ARBA" id="ARBA00012748"/>
    </source>
</evidence>
<name>A0A832YXH0_9CREN</name>
<dbReference type="EC" id="2.6.1.9" evidence="4"/>
<evidence type="ECO:0000256" key="9">
    <source>
        <dbReference type="ARBA" id="ARBA00023102"/>
    </source>
</evidence>
<dbReference type="Proteomes" id="UP000605805">
    <property type="component" value="Unassembled WGS sequence"/>
</dbReference>
<dbReference type="GO" id="GO:0004400">
    <property type="term" value="F:histidinol-phosphate transaminase activity"/>
    <property type="evidence" value="ECO:0007669"/>
    <property type="project" value="UniProtKB-EC"/>
</dbReference>
<dbReference type="InterPro" id="IPR050106">
    <property type="entry name" value="HistidinolP_aminotransfase"/>
</dbReference>
<dbReference type="InterPro" id="IPR015421">
    <property type="entry name" value="PyrdxlP-dep_Trfase_major"/>
</dbReference>
<comment type="pathway">
    <text evidence="2">Amino-acid biosynthesis; L-histidine biosynthesis; L-histidine from 5-phospho-alpha-D-ribose 1-diphosphate: step 7/9.</text>
</comment>
<keyword evidence="9" id="KW-0368">Histidine biosynthesis</keyword>
<evidence type="ECO:0000259" key="12">
    <source>
        <dbReference type="Pfam" id="PF00155"/>
    </source>
</evidence>
<protein>
    <recommendedName>
        <fullName evidence="4">histidinol-phosphate transaminase</fullName>
        <ecNumber evidence="4">2.6.1.9</ecNumber>
    </recommendedName>
</protein>
<comment type="similarity">
    <text evidence="3">Belongs to the class-II pyridoxal-phosphate-dependent aminotransferase family. Histidinol-phosphate aminotransferase subfamily.</text>
</comment>
<evidence type="ECO:0000256" key="7">
    <source>
        <dbReference type="ARBA" id="ARBA00022679"/>
    </source>
</evidence>
<dbReference type="Pfam" id="PF00155">
    <property type="entry name" value="Aminotran_1_2"/>
    <property type="match status" value="1"/>
</dbReference>
<feature type="domain" description="Aminotransferase class I/classII large" evidence="12">
    <location>
        <begin position="4"/>
        <end position="325"/>
    </location>
</feature>
<accession>A0A832YXH0</accession>
<evidence type="ECO:0000256" key="8">
    <source>
        <dbReference type="ARBA" id="ARBA00022898"/>
    </source>
</evidence>
<dbReference type="CDD" id="cd00609">
    <property type="entry name" value="AAT_like"/>
    <property type="match status" value="1"/>
</dbReference>
<evidence type="ECO:0000313" key="13">
    <source>
        <dbReference type="EMBL" id="HIP56771.1"/>
    </source>
</evidence>
<dbReference type="Gene3D" id="3.90.1150.10">
    <property type="entry name" value="Aspartate Aminotransferase, domain 1"/>
    <property type="match status" value="1"/>
</dbReference>
<dbReference type="PROSITE" id="PS00599">
    <property type="entry name" value="AA_TRANSFER_CLASS_2"/>
    <property type="match status" value="1"/>
</dbReference>
<proteinExistence type="inferred from homology"/>
<keyword evidence="7 13" id="KW-0808">Transferase</keyword>
<evidence type="ECO:0000313" key="14">
    <source>
        <dbReference type="Proteomes" id="UP000605805"/>
    </source>
</evidence>
<dbReference type="GO" id="GO:0030170">
    <property type="term" value="F:pyridoxal phosphate binding"/>
    <property type="evidence" value="ECO:0007669"/>
    <property type="project" value="InterPro"/>
</dbReference>
<dbReference type="Gene3D" id="3.40.640.10">
    <property type="entry name" value="Type I PLP-dependent aspartate aminotransferase-like (Major domain)"/>
    <property type="match status" value="1"/>
</dbReference>
<gene>
    <name evidence="13" type="ORF">EYH02_01685</name>
</gene>
<comment type="cofactor">
    <cofactor evidence="1 11">
        <name>pyridoxal 5'-phosphate</name>
        <dbReference type="ChEBI" id="CHEBI:597326"/>
    </cofactor>
</comment>
<evidence type="ECO:0000256" key="1">
    <source>
        <dbReference type="ARBA" id="ARBA00001933"/>
    </source>
</evidence>
<keyword evidence="5 13" id="KW-0032">Aminotransferase</keyword>
<evidence type="ECO:0000256" key="6">
    <source>
        <dbReference type="ARBA" id="ARBA00022605"/>
    </source>
</evidence>
<organism evidence="13 14">
    <name type="scientific">Ignisphaera aggregans</name>
    <dbReference type="NCBI Taxonomy" id="334771"/>
    <lineage>
        <taxon>Archaea</taxon>
        <taxon>Thermoproteota</taxon>
        <taxon>Thermoprotei</taxon>
        <taxon>Desulfurococcales</taxon>
        <taxon>Desulfurococcaceae</taxon>
        <taxon>Ignisphaera</taxon>
    </lineage>
</organism>
<dbReference type="InterPro" id="IPR001917">
    <property type="entry name" value="Aminotrans_II_pyridoxalP_BS"/>
</dbReference>
<reference evidence="13" key="1">
    <citation type="journal article" date="2020" name="ISME J.">
        <title>Gammaproteobacteria mediating utilization of methyl-, sulfur- and petroleum organic compounds in deep ocean hydrothermal plumes.</title>
        <authorList>
            <person name="Zhou Z."/>
            <person name="Liu Y."/>
            <person name="Pan J."/>
            <person name="Cron B.R."/>
            <person name="Toner B.M."/>
            <person name="Anantharaman K."/>
            <person name="Breier J.A."/>
            <person name="Dick G.J."/>
            <person name="Li M."/>
        </authorList>
    </citation>
    <scope>NUCLEOTIDE SEQUENCE</scope>
    <source>
        <strain evidence="13">SZUA-1435</strain>
    </source>
</reference>
<evidence type="ECO:0000256" key="3">
    <source>
        <dbReference type="ARBA" id="ARBA00007970"/>
    </source>
</evidence>
<dbReference type="InterPro" id="IPR004839">
    <property type="entry name" value="Aminotransferase_I/II_large"/>
</dbReference>
<dbReference type="InterPro" id="IPR015424">
    <property type="entry name" value="PyrdxlP-dep_Trfase"/>
</dbReference>
<dbReference type="InterPro" id="IPR015422">
    <property type="entry name" value="PyrdxlP-dep_Trfase_small"/>
</dbReference>
<dbReference type="PANTHER" id="PTHR43643">
    <property type="entry name" value="HISTIDINOL-PHOSPHATE AMINOTRANSFERASE 2"/>
    <property type="match status" value="1"/>
</dbReference>
<evidence type="ECO:0000256" key="10">
    <source>
        <dbReference type="ARBA" id="ARBA00047481"/>
    </source>
</evidence>
<dbReference type="EMBL" id="DQTV01000037">
    <property type="protein sequence ID" value="HIP56771.1"/>
    <property type="molecule type" value="Genomic_DNA"/>
</dbReference>
<evidence type="ECO:0000256" key="2">
    <source>
        <dbReference type="ARBA" id="ARBA00005011"/>
    </source>
</evidence>
<comment type="catalytic activity">
    <reaction evidence="10">
        <text>L-histidinol phosphate + 2-oxoglutarate = 3-(imidazol-4-yl)-2-oxopropyl phosphate + L-glutamate</text>
        <dbReference type="Rhea" id="RHEA:23744"/>
        <dbReference type="ChEBI" id="CHEBI:16810"/>
        <dbReference type="ChEBI" id="CHEBI:29985"/>
        <dbReference type="ChEBI" id="CHEBI:57766"/>
        <dbReference type="ChEBI" id="CHEBI:57980"/>
        <dbReference type="EC" id="2.6.1.9"/>
    </reaction>
</comment>
<evidence type="ECO:0000256" key="11">
    <source>
        <dbReference type="RuleBase" id="RU003693"/>
    </source>
</evidence>
<comment type="caution">
    <text evidence="13">The sequence shown here is derived from an EMBL/GenBank/DDBJ whole genome shotgun (WGS) entry which is preliminary data.</text>
</comment>